<dbReference type="Pfam" id="PF07728">
    <property type="entry name" value="AAA_5"/>
    <property type="match status" value="1"/>
</dbReference>
<name>A0ABW3PYG3_9BACL</name>
<evidence type="ECO:0000313" key="3">
    <source>
        <dbReference type="Proteomes" id="UP001597169"/>
    </source>
</evidence>
<organism evidence="2 3">
    <name type="scientific">Paenibacillus provencensis</name>
    <dbReference type="NCBI Taxonomy" id="441151"/>
    <lineage>
        <taxon>Bacteria</taxon>
        <taxon>Bacillati</taxon>
        <taxon>Bacillota</taxon>
        <taxon>Bacilli</taxon>
        <taxon>Bacillales</taxon>
        <taxon>Paenibacillaceae</taxon>
        <taxon>Paenibacillus</taxon>
    </lineage>
</organism>
<comment type="caution">
    <text evidence="2">The sequence shown here is derived from an EMBL/GenBank/DDBJ whole genome shotgun (WGS) entry which is preliminary data.</text>
</comment>
<dbReference type="RefSeq" id="WP_090727565.1">
    <property type="nucleotide sequence ID" value="NZ_JBHTKX010000008.1"/>
</dbReference>
<dbReference type="InterPro" id="IPR027417">
    <property type="entry name" value="P-loop_NTPase"/>
</dbReference>
<sequence length="493" mass="54874">MTTTTKRIRASITKPLNPMTLQTAMMKLPQKVEQIEKAEYDRAGVQVSVIRIHFTSLNVPGYVVSDEHGGAFYHYCEDSASGARCNHFAFAQAIAEKLGCLMQKTYHAKDPSDYEHLVKDATTYDDVSLNFNVVPPVPVGSSAAASSATPISSSNPMISTSTASPISTKRNWRDGFNEVLSYLKDENFPASMIMDINELRESVFDKVQMTTMATEPVKPEMPYMGTFIARAFRHILNGKDLILIGEKGSGKDTLIATIAWVLGLPVYLQSGNANESKESIVGDRSFAKGEVFFDLSPFATSVQYGGISNYSELNMIPGQITAVFHPVLDENRQLPTLKGSIQRHPHHLFIGSMNVGEQYAGVSLTNGALMDRFAVLEMPYSLEFRELLIKKTGLTDNYTLTFLENVKKQIDELITTEGTGERSKTIRGYIGAAQHFKKYGTNLEMKIEAIEDFILNRTEDKIEKIKIRDGLRQSVFPDLPKTKEEEDYENGAI</sequence>
<dbReference type="Proteomes" id="UP001597169">
    <property type="component" value="Unassembled WGS sequence"/>
</dbReference>
<protein>
    <submittedName>
        <fullName evidence="2">AAA family ATPase</fullName>
    </submittedName>
</protein>
<dbReference type="InterPro" id="IPR011704">
    <property type="entry name" value="ATPase_dyneun-rel_AAA"/>
</dbReference>
<feature type="domain" description="ATPase dynein-related AAA" evidence="1">
    <location>
        <begin position="240"/>
        <end position="373"/>
    </location>
</feature>
<accession>A0ABW3PYG3</accession>
<keyword evidence="3" id="KW-1185">Reference proteome</keyword>
<dbReference type="EMBL" id="JBHTKX010000008">
    <property type="protein sequence ID" value="MFD1131314.1"/>
    <property type="molecule type" value="Genomic_DNA"/>
</dbReference>
<gene>
    <name evidence="2" type="ORF">ACFQ3J_24645</name>
</gene>
<evidence type="ECO:0000313" key="2">
    <source>
        <dbReference type="EMBL" id="MFD1131314.1"/>
    </source>
</evidence>
<proteinExistence type="predicted"/>
<dbReference type="Gene3D" id="3.40.50.300">
    <property type="entry name" value="P-loop containing nucleotide triphosphate hydrolases"/>
    <property type="match status" value="1"/>
</dbReference>
<dbReference type="SUPFAM" id="SSF52540">
    <property type="entry name" value="P-loop containing nucleoside triphosphate hydrolases"/>
    <property type="match status" value="1"/>
</dbReference>
<reference evidence="3" key="1">
    <citation type="journal article" date="2019" name="Int. J. Syst. Evol. Microbiol.">
        <title>The Global Catalogue of Microorganisms (GCM) 10K type strain sequencing project: providing services to taxonomists for standard genome sequencing and annotation.</title>
        <authorList>
            <consortium name="The Broad Institute Genomics Platform"/>
            <consortium name="The Broad Institute Genome Sequencing Center for Infectious Disease"/>
            <person name="Wu L."/>
            <person name="Ma J."/>
        </authorList>
    </citation>
    <scope>NUCLEOTIDE SEQUENCE [LARGE SCALE GENOMIC DNA]</scope>
    <source>
        <strain evidence="3">CCUG 53519</strain>
    </source>
</reference>
<evidence type="ECO:0000259" key="1">
    <source>
        <dbReference type="Pfam" id="PF07728"/>
    </source>
</evidence>